<feature type="transmembrane region" description="Helical" evidence="5">
    <location>
        <begin position="298"/>
        <end position="321"/>
    </location>
</feature>
<reference evidence="7 8" key="1">
    <citation type="submission" date="2019-09" db="EMBL/GenBank/DDBJ databases">
        <title>Parvibaculum sedimenti sp. nov., isolated from sediment.</title>
        <authorList>
            <person name="Wang Y."/>
        </authorList>
    </citation>
    <scope>NUCLEOTIDE SEQUENCE [LARGE SCALE GENOMIC DNA]</scope>
    <source>
        <strain evidence="7 8">HXT-9</strain>
    </source>
</reference>
<dbReference type="NCBIfam" id="TIGR00367">
    <property type="entry name" value="calcium/sodium antiporter"/>
    <property type="match status" value="1"/>
</dbReference>
<comment type="caution">
    <text evidence="7">The sequence shown here is derived from an EMBL/GenBank/DDBJ whole genome shotgun (WGS) entry which is preliminary data.</text>
</comment>
<dbReference type="GO" id="GO:0008273">
    <property type="term" value="F:calcium, potassium:sodium antiporter activity"/>
    <property type="evidence" value="ECO:0007669"/>
    <property type="project" value="TreeGrafter"/>
</dbReference>
<keyword evidence="4 5" id="KW-0472">Membrane</keyword>
<dbReference type="EMBL" id="WESC01000010">
    <property type="protein sequence ID" value="KAB7739424.1"/>
    <property type="molecule type" value="Genomic_DNA"/>
</dbReference>
<dbReference type="InterPro" id="IPR044880">
    <property type="entry name" value="NCX_ion-bd_dom_sf"/>
</dbReference>
<dbReference type="PANTHER" id="PTHR10846:SF8">
    <property type="entry name" value="INNER MEMBRANE PROTEIN YRBG"/>
    <property type="match status" value="1"/>
</dbReference>
<dbReference type="InterPro" id="IPR004481">
    <property type="entry name" value="K/Na/Ca-exchanger"/>
</dbReference>
<feature type="transmembrane region" description="Helical" evidence="5">
    <location>
        <begin position="202"/>
        <end position="223"/>
    </location>
</feature>
<dbReference type="Proteomes" id="UP000468901">
    <property type="component" value="Unassembled WGS sequence"/>
</dbReference>
<evidence type="ECO:0000259" key="6">
    <source>
        <dbReference type="Pfam" id="PF01699"/>
    </source>
</evidence>
<evidence type="ECO:0000256" key="2">
    <source>
        <dbReference type="ARBA" id="ARBA00022692"/>
    </source>
</evidence>
<feature type="transmembrane region" description="Helical" evidence="5">
    <location>
        <begin position="112"/>
        <end position="132"/>
    </location>
</feature>
<feature type="transmembrane region" description="Helical" evidence="5">
    <location>
        <begin position="12"/>
        <end position="31"/>
    </location>
</feature>
<comment type="subcellular location">
    <subcellularLocation>
        <location evidence="1">Membrane</location>
        <topology evidence="1">Multi-pass membrane protein</topology>
    </subcellularLocation>
</comment>
<accession>A0A6N6VFL4</accession>
<dbReference type="Pfam" id="PF01699">
    <property type="entry name" value="Na_Ca_ex"/>
    <property type="match status" value="2"/>
</dbReference>
<keyword evidence="8" id="KW-1185">Reference proteome</keyword>
<name>A0A6N6VFL4_9HYPH</name>
<feature type="transmembrane region" description="Helical" evidence="5">
    <location>
        <begin position="38"/>
        <end position="56"/>
    </location>
</feature>
<feature type="domain" description="Sodium/calcium exchanger membrane region" evidence="6">
    <location>
        <begin position="206"/>
        <end position="343"/>
    </location>
</feature>
<evidence type="ECO:0000256" key="5">
    <source>
        <dbReference type="SAM" id="Phobius"/>
    </source>
</evidence>
<keyword evidence="3 5" id="KW-1133">Transmembrane helix</keyword>
<sequence length="353" mass="36431">MLRGAGGSGPMMYLSVLGGFVLLMLCGDLLVRGAVALAARFGVPSLVIALTIVAVGTSMPELVISADAALQGSSDIALGNVVGSNIANILLVLGLPALIYPMSCADGSLKRNTMIMLGASVLLIALCLLGPLNRGEGLLLLVLLGIYIAWSLLEVQTHRLEARARAAEARALALEVKETGKAMEAAVEQVIVRDVPTVTMSWLVIAALILVGCAGLPVGAHLVVAGGTAIARAFSVPEATIALSLVAIGTSLPELSTSLMAAWRKEHDIAIGNVIGSNIVNILGILGVSSLIAPLPVAATFLHVDLWVMLLAAFAIVPTVMARGSITWWKGAAFVLAYAIYIVSILHRGSALI</sequence>
<feature type="transmembrane region" description="Helical" evidence="5">
    <location>
        <begin position="76"/>
        <end position="100"/>
    </location>
</feature>
<gene>
    <name evidence="7" type="ORF">F2P47_11930</name>
</gene>
<feature type="transmembrane region" description="Helical" evidence="5">
    <location>
        <begin position="269"/>
        <end position="292"/>
    </location>
</feature>
<dbReference type="GO" id="GO:0005886">
    <property type="term" value="C:plasma membrane"/>
    <property type="evidence" value="ECO:0007669"/>
    <property type="project" value="TreeGrafter"/>
</dbReference>
<protein>
    <submittedName>
        <fullName evidence="7">Calcium/sodium antiporter</fullName>
    </submittedName>
</protein>
<feature type="domain" description="Sodium/calcium exchanger membrane region" evidence="6">
    <location>
        <begin position="14"/>
        <end position="152"/>
    </location>
</feature>
<dbReference type="PANTHER" id="PTHR10846">
    <property type="entry name" value="SODIUM/POTASSIUM/CALCIUM EXCHANGER"/>
    <property type="match status" value="1"/>
</dbReference>
<dbReference type="AlphaFoldDB" id="A0A6N6VFL4"/>
<keyword evidence="2 5" id="KW-0812">Transmembrane</keyword>
<evidence type="ECO:0000256" key="4">
    <source>
        <dbReference type="ARBA" id="ARBA00023136"/>
    </source>
</evidence>
<evidence type="ECO:0000256" key="1">
    <source>
        <dbReference type="ARBA" id="ARBA00004141"/>
    </source>
</evidence>
<evidence type="ECO:0000313" key="8">
    <source>
        <dbReference type="Proteomes" id="UP000468901"/>
    </source>
</evidence>
<dbReference type="InterPro" id="IPR004837">
    <property type="entry name" value="NaCa_Exmemb"/>
</dbReference>
<proteinExistence type="predicted"/>
<evidence type="ECO:0000256" key="3">
    <source>
        <dbReference type="ARBA" id="ARBA00022989"/>
    </source>
</evidence>
<organism evidence="7 8">
    <name type="scientific">Parvibaculum sedimenti</name>
    <dbReference type="NCBI Taxonomy" id="2608632"/>
    <lineage>
        <taxon>Bacteria</taxon>
        <taxon>Pseudomonadati</taxon>
        <taxon>Pseudomonadota</taxon>
        <taxon>Alphaproteobacteria</taxon>
        <taxon>Hyphomicrobiales</taxon>
        <taxon>Parvibaculaceae</taxon>
        <taxon>Parvibaculum</taxon>
    </lineage>
</organism>
<feature type="transmembrane region" description="Helical" evidence="5">
    <location>
        <begin position="328"/>
        <end position="347"/>
    </location>
</feature>
<dbReference type="GO" id="GO:0005262">
    <property type="term" value="F:calcium channel activity"/>
    <property type="evidence" value="ECO:0007669"/>
    <property type="project" value="TreeGrafter"/>
</dbReference>
<evidence type="ECO:0000313" key="7">
    <source>
        <dbReference type="EMBL" id="KAB7739424.1"/>
    </source>
</evidence>
<dbReference type="Gene3D" id="1.20.1420.30">
    <property type="entry name" value="NCX, central ion-binding region"/>
    <property type="match status" value="2"/>
</dbReference>
<feature type="transmembrane region" description="Helical" evidence="5">
    <location>
        <begin position="138"/>
        <end position="155"/>
    </location>
</feature>
<dbReference type="GO" id="GO:0006874">
    <property type="term" value="P:intracellular calcium ion homeostasis"/>
    <property type="evidence" value="ECO:0007669"/>
    <property type="project" value="TreeGrafter"/>
</dbReference>